<dbReference type="PANTHER" id="PTHR37309:SF1">
    <property type="entry name" value="SLR0284 PROTEIN"/>
    <property type="match status" value="1"/>
</dbReference>
<dbReference type="InterPro" id="IPR007165">
    <property type="entry name" value="Phage_holin_4_2"/>
</dbReference>
<evidence type="ECO:0000313" key="3">
    <source>
        <dbReference type="Proteomes" id="UP001596297"/>
    </source>
</evidence>
<dbReference type="Proteomes" id="UP001596297">
    <property type="component" value="Unassembled WGS sequence"/>
</dbReference>
<feature type="transmembrane region" description="Helical" evidence="1">
    <location>
        <begin position="29"/>
        <end position="48"/>
    </location>
</feature>
<evidence type="ECO:0000313" key="2">
    <source>
        <dbReference type="EMBL" id="MFC6590993.1"/>
    </source>
</evidence>
<feature type="transmembrane region" description="Helical" evidence="1">
    <location>
        <begin position="86"/>
        <end position="108"/>
    </location>
</feature>
<comment type="caution">
    <text evidence="2">The sequence shown here is derived from an EMBL/GenBank/DDBJ whole genome shotgun (WGS) entry which is preliminary data.</text>
</comment>
<evidence type="ECO:0000256" key="1">
    <source>
        <dbReference type="SAM" id="Phobius"/>
    </source>
</evidence>
<feature type="transmembrane region" description="Helical" evidence="1">
    <location>
        <begin position="60"/>
        <end position="80"/>
    </location>
</feature>
<keyword evidence="3" id="KW-1185">Reference proteome</keyword>
<organism evidence="2 3">
    <name type="scientific">Deinococcus lacus</name>
    <dbReference type="NCBI Taxonomy" id="392561"/>
    <lineage>
        <taxon>Bacteria</taxon>
        <taxon>Thermotogati</taxon>
        <taxon>Deinococcota</taxon>
        <taxon>Deinococci</taxon>
        <taxon>Deinococcales</taxon>
        <taxon>Deinococcaceae</taxon>
        <taxon>Deinococcus</taxon>
    </lineage>
</organism>
<sequence>MGILLRLLLSALALYLVTRFYPGVAFEPGTGLLQILLTALLLGLVNALVRPLLLLLSLPLNVLTLGLFTLVINGLMLWLVASLSPLNVAGFGAAVVGAILLSLVSWVLDGLSGMLGLDGPR</sequence>
<name>A0ABW1Y9W4_9DEIO</name>
<keyword evidence="1" id="KW-0472">Membrane</keyword>
<keyword evidence="1" id="KW-0812">Transmembrane</keyword>
<protein>
    <submittedName>
        <fullName evidence="2">Phage holin family protein</fullName>
    </submittedName>
</protein>
<gene>
    <name evidence="2" type="ORF">ACFP81_02420</name>
</gene>
<dbReference type="Pfam" id="PF04020">
    <property type="entry name" value="Phage_holin_4_2"/>
    <property type="match status" value="1"/>
</dbReference>
<dbReference type="EMBL" id="JBHSWD010000001">
    <property type="protein sequence ID" value="MFC6590993.1"/>
    <property type="molecule type" value="Genomic_DNA"/>
</dbReference>
<accession>A0ABW1Y9W4</accession>
<dbReference type="PANTHER" id="PTHR37309">
    <property type="entry name" value="SLR0284 PROTEIN"/>
    <property type="match status" value="1"/>
</dbReference>
<dbReference type="RefSeq" id="WP_380082000.1">
    <property type="nucleotide sequence ID" value="NZ_JBHSWD010000001.1"/>
</dbReference>
<reference evidence="3" key="1">
    <citation type="journal article" date="2019" name="Int. J. Syst. Evol. Microbiol.">
        <title>The Global Catalogue of Microorganisms (GCM) 10K type strain sequencing project: providing services to taxonomists for standard genome sequencing and annotation.</title>
        <authorList>
            <consortium name="The Broad Institute Genomics Platform"/>
            <consortium name="The Broad Institute Genome Sequencing Center for Infectious Disease"/>
            <person name="Wu L."/>
            <person name="Ma J."/>
        </authorList>
    </citation>
    <scope>NUCLEOTIDE SEQUENCE [LARGE SCALE GENOMIC DNA]</scope>
    <source>
        <strain evidence="3">CGMCC 1.15772</strain>
    </source>
</reference>
<keyword evidence="1" id="KW-1133">Transmembrane helix</keyword>
<proteinExistence type="predicted"/>